<evidence type="ECO:0000256" key="6">
    <source>
        <dbReference type="ARBA" id="ARBA00023146"/>
    </source>
</evidence>
<dbReference type="InterPro" id="IPR002300">
    <property type="entry name" value="aa-tRNA-synth_Ia"/>
</dbReference>
<dbReference type="InterPro" id="IPR009008">
    <property type="entry name" value="Val/Leu/Ile-tRNA-synth_edit"/>
</dbReference>
<dbReference type="Gene3D" id="3.40.50.620">
    <property type="entry name" value="HUPs"/>
    <property type="match status" value="1"/>
</dbReference>
<keyword evidence="2" id="KW-0436">Ligase</keyword>
<name>X1HVQ8_9ZZZZ</name>
<keyword evidence="3" id="KW-0547">Nucleotide-binding</keyword>
<dbReference type="Pfam" id="PF00133">
    <property type="entry name" value="tRNA-synt_1"/>
    <property type="match status" value="1"/>
</dbReference>
<dbReference type="EC" id="6.1.1.9" evidence="1"/>
<dbReference type="GO" id="GO:0005829">
    <property type="term" value="C:cytosol"/>
    <property type="evidence" value="ECO:0007669"/>
    <property type="project" value="TreeGrafter"/>
</dbReference>
<dbReference type="GO" id="GO:0004832">
    <property type="term" value="F:valine-tRNA ligase activity"/>
    <property type="evidence" value="ECO:0007669"/>
    <property type="project" value="UniProtKB-EC"/>
</dbReference>
<dbReference type="GO" id="GO:0005524">
    <property type="term" value="F:ATP binding"/>
    <property type="evidence" value="ECO:0007669"/>
    <property type="project" value="UniProtKB-KW"/>
</dbReference>
<comment type="caution">
    <text evidence="9">The sequence shown here is derived from an EMBL/GenBank/DDBJ whole genome shotgun (WGS) entry which is preliminary data.</text>
</comment>
<gene>
    <name evidence="9" type="ORF">S03H2_33249</name>
</gene>
<evidence type="ECO:0000256" key="4">
    <source>
        <dbReference type="ARBA" id="ARBA00022840"/>
    </source>
</evidence>
<accession>X1HVQ8</accession>
<proteinExistence type="predicted"/>
<sequence>MEREIAKEGKSRDDLGREKFVERVWQWKEKYGSNIVNQLKRLGFSCDWSRLRFTLDEGLSQAVRKVFVKLYKEGLVYRENYVINWCPRCQTALADIEVESVEEEANLYYINYPIKDSEEVITVATVRPETMLGDTAVAVHPDDKRYQKLIGKIAILPLMNRELPIVADSYVDPEFGTGAVKNYSCS</sequence>
<evidence type="ECO:0000256" key="5">
    <source>
        <dbReference type="ARBA" id="ARBA00022917"/>
    </source>
</evidence>
<reference evidence="9" key="1">
    <citation type="journal article" date="2014" name="Front. Microbiol.">
        <title>High frequency of phylogenetically diverse reductive dehalogenase-homologous genes in deep subseafloor sedimentary metagenomes.</title>
        <authorList>
            <person name="Kawai M."/>
            <person name="Futagami T."/>
            <person name="Toyoda A."/>
            <person name="Takaki Y."/>
            <person name="Nishi S."/>
            <person name="Hori S."/>
            <person name="Arai W."/>
            <person name="Tsubouchi T."/>
            <person name="Morono Y."/>
            <person name="Uchiyama I."/>
            <person name="Ito T."/>
            <person name="Fujiyama A."/>
            <person name="Inagaki F."/>
            <person name="Takami H."/>
        </authorList>
    </citation>
    <scope>NUCLEOTIDE SEQUENCE</scope>
    <source>
        <strain evidence="9">Expedition CK06-06</strain>
    </source>
</reference>
<evidence type="ECO:0000313" key="9">
    <source>
        <dbReference type="EMBL" id="GAH61155.1"/>
    </source>
</evidence>
<evidence type="ECO:0000256" key="2">
    <source>
        <dbReference type="ARBA" id="ARBA00022598"/>
    </source>
</evidence>
<protein>
    <recommendedName>
        <fullName evidence="1">valine--tRNA ligase</fullName>
        <ecNumber evidence="1">6.1.1.9</ecNumber>
    </recommendedName>
    <alternativeName>
        <fullName evidence="7">Valyl-tRNA synthetase</fullName>
    </alternativeName>
</protein>
<dbReference type="AlphaFoldDB" id="X1HVQ8"/>
<keyword evidence="4" id="KW-0067">ATP-binding</keyword>
<dbReference type="GO" id="GO:0002161">
    <property type="term" value="F:aminoacyl-tRNA deacylase activity"/>
    <property type="evidence" value="ECO:0007669"/>
    <property type="project" value="InterPro"/>
</dbReference>
<organism evidence="9">
    <name type="scientific">marine sediment metagenome</name>
    <dbReference type="NCBI Taxonomy" id="412755"/>
    <lineage>
        <taxon>unclassified sequences</taxon>
        <taxon>metagenomes</taxon>
        <taxon>ecological metagenomes</taxon>
    </lineage>
</organism>
<dbReference type="Gene3D" id="3.90.740.10">
    <property type="entry name" value="Valyl/Leucyl/Isoleucyl-tRNA synthetase, editing domain"/>
    <property type="match status" value="1"/>
</dbReference>
<evidence type="ECO:0000256" key="7">
    <source>
        <dbReference type="ARBA" id="ARBA00029936"/>
    </source>
</evidence>
<dbReference type="PANTHER" id="PTHR11946:SF93">
    <property type="entry name" value="VALINE--TRNA LIGASE, CHLOROPLASTIC_MITOCHONDRIAL 2"/>
    <property type="match status" value="1"/>
</dbReference>
<feature type="domain" description="Aminoacyl-tRNA synthetase class Ia" evidence="8">
    <location>
        <begin position="2"/>
        <end position="104"/>
    </location>
</feature>
<dbReference type="EMBL" id="BARU01020230">
    <property type="protein sequence ID" value="GAH61155.1"/>
    <property type="molecule type" value="Genomic_DNA"/>
</dbReference>
<dbReference type="SUPFAM" id="SSF50677">
    <property type="entry name" value="ValRS/IleRS/LeuRS editing domain"/>
    <property type="match status" value="1"/>
</dbReference>
<evidence type="ECO:0000256" key="1">
    <source>
        <dbReference type="ARBA" id="ARBA00013169"/>
    </source>
</evidence>
<dbReference type="InterPro" id="IPR014729">
    <property type="entry name" value="Rossmann-like_a/b/a_fold"/>
</dbReference>
<dbReference type="GO" id="GO:0006438">
    <property type="term" value="P:valyl-tRNA aminoacylation"/>
    <property type="evidence" value="ECO:0007669"/>
    <property type="project" value="InterPro"/>
</dbReference>
<dbReference type="InterPro" id="IPR002303">
    <property type="entry name" value="Valyl-tRNA_ligase"/>
</dbReference>
<dbReference type="SUPFAM" id="SSF52374">
    <property type="entry name" value="Nucleotidylyl transferase"/>
    <property type="match status" value="1"/>
</dbReference>
<evidence type="ECO:0000256" key="3">
    <source>
        <dbReference type="ARBA" id="ARBA00022741"/>
    </source>
</evidence>
<dbReference type="PANTHER" id="PTHR11946">
    <property type="entry name" value="VALYL-TRNA SYNTHETASES"/>
    <property type="match status" value="1"/>
</dbReference>
<dbReference type="FunFam" id="3.90.740.10:FF:000008">
    <property type="entry name" value="Valine--tRNA ligase, mitochondrial"/>
    <property type="match status" value="1"/>
</dbReference>
<keyword evidence="5" id="KW-0648">Protein biosynthesis</keyword>
<keyword evidence="6" id="KW-0030">Aminoacyl-tRNA synthetase</keyword>
<evidence type="ECO:0000259" key="8">
    <source>
        <dbReference type="Pfam" id="PF00133"/>
    </source>
</evidence>